<organism evidence="2 3">
    <name type="scientific">Clunio marinus</name>
    <dbReference type="NCBI Taxonomy" id="568069"/>
    <lineage>
        <taxon>Eukaryota</taxon>
        <taxon>Metazoa</taxon>
        <taxon>Ecdysozoa</taxon>
        <taxon>Arthropoda</taxon>
        <taxon>Hexapoda</taxon>
        <taxon>Insecta</taxon>
        <taxon>Pterygota</taxon>
        <taxon>Neoptera</taxon>
        <taxon>Endopterygota</taxon>
        <taxon>Diptera</taxon>
        <taxon>Nematocera</taxon>
        <taxon>Chironomoidea</taxon>
        <taxon>Chironomidae</taxon>
        <taxon>Clunio</taxon>
    </lineage>
</organism>
<gene>
    <name evidence="2" type="ORF">CLUMA_CG007297</name>
</gene>
<dbReference type="AlphaFoldDB" id="A0A1J1I5W0"/>
<keyword evidence="1" id="KW-0732">Signal</keyword>
<keyword evidence="3" id="KW-1185">Reference proteome</keyword>
<accession>A0A1J1I5W0</accession>
<proteinExistence type="predicted"/>
<protein>
    <submittedName>
        <fullName evidence="2">CLUMA_CG007297, isoform A</fullName>
    </submittedName>
</protein>
<reference evidence="2 3" key="1">
    <citation type="submission" date="2015-04" db="EMBL/GenBank/DDBJ databases">
        <authorList>
            <person name="Syromyatnikov M.Y."/>
            <person name="Popov V.N."/>
        </authorList>
    </citation>
    <scope>NUCLEOTIDE SEQUENCE [LARGE SCALE GENOMIC DNA]</scope>
</reference>
<name>A0A1J1I5W0_9DIPT</name>
<feature type="chain" id="PRO_5013244196" evidence="1">
    <location>
        <begin position="19"/>
        <end position="90"/>
    </location>
</feature>
<evidence type="ECO:0000256" key="1">
    <source>
        <dbReference type="SAM" id="SignalP"/>
    </source>
</evidence>
<feature type="signal peptide" evidence="1">
    <location>
        <begin position="1"/>
        <end position="18"/>
    </location>
</feature>
<evidence type="ECO:0000313" key="3">
    <source>
        <dbReference type="Proteomes" id="UP000183832"/>
    </source>
</evidence>
<dbReference type="Proteomes" id="UP000183832">
    <property type="component" value="Unassembled WGS sequence"/>
</dbReference>
<sequence length="90" mass="10272">MKFVLIFAVAYCAMLVEASPVSRIDSEKLKDIDKEYLYKILKALGDKIKDMDIPSLTNVISAPIYCEEGFRYYNGQCRKIIGRDDIGLPF</sequence>
<evidence type="ECO:0000313" key="2">
    <source>
        <dbReference type="EMBL" id="CRK93769.1"/>
    </source>
</evidence>
<dbReference type="EMBL" id="CVRI01000038">
    <property type="protein sequence ID" value="CRK93769.1"/>
    <property type="molecule type" value="Genomic_DNA"/>
</dbReference>